<dbReference type="HAMAP" id="MF_00227">
    <property type="entry name" value="RNase_P"/>
    <property type="match status" value="1"/>
</dbReference>
<proteinExistence type="inferred from homology"/>
<comment type="similarity">
    <text evidence="6">Belongs to the RnpA family.</text>
</comment>
<comment type="catalytic activity">
    <reaction evidence="6">
        <text>Endonucleolytic cleavage of RNA, removing 5'-extranucleotides from tRNA precursor.</text>
        <dbReference type="EC" id="3.1.26.5"/>
    </reaction>
</comment>
<dbReference type="Proteomes" id="UP000297706">
    <property type="component" value="Unassembled WGS sequence"/>
</dbReference>
<dbReference type="InterPro" id="IPR014721">
    <property type="entry name" value="Ribsml_uS5_D2-typ_fold_subgr"/>
</dbReference>
<dbReference type="SUPFAM" id="SSF54211">
    <property type="entry name" value="Ribosomal protein S5 domain 2-like"/>
    <property type="match status" value="1"/>
</dbReference>
<accession>A0A4Y9VSV6</accession>
<comment type="caution">
    <text evidence="8">The sequence shown here is derived from an EMBL/GenBank/DDBJ whole genome shotgun (WGS) entry which is preliminary data.</text>
</comment>
<keyword evidence="1 6" id="KW-0819">tRNA processing</keyword>
<evidence type="ECO:0000256" key="5">
    <source>
        <dbReference type="ARBA" id="ARBA00022884"/>
    </source>
</evidence>
<dbReference type="OrthoDB" id="398329at2"/>
<organism evidence="8 9">
    <name type="scientific">Methylotenera oryzisoli</name>
    <dbReference type="NCBI Taxonomy" id="2080758"/>
    <lineage>
        <taxon>Bacteria</taxon>
        <taxon>Pseudomonadati</taxon>
        <taxon>Pseudomonadota</taxon>
        <taxon>Betaproteobacteria</taxon>
        <taxon>Nitrosomonadales</taxon>
        <taxon>Methylophilaceae</taxon>
        <taxon>Methylotenera</taxon>
    </lineage>
</organism>
<evidence type="ECO:0000256" key="6">
    <source>
        <dbReference type="HAMAP-Rule" id="MF_00227"/>
    </source>
</evidence>
<dbReference type="GO" id="GO:0001682">
    <property type="term" value="P:tRNA 5'-leader removal"/>
    <property type="evidence" value="ECO:0007669"/>
    <property type="project" value="UniProtKB-UniRule"/>
</dbReference>
<keyword evidence="5 6" id="KW-0694">RNA-binding</keyword>
<evidence type="ECO:0000256" key="7">
    <source>
        <dbReference type="NCBIfam" id="TIGR00188"/>
    </source>
</evidence>
<evidence type="ECO:0000256" key="3">
    <source>
        <dbReference type="ARBA" id="ARBA00022759"/>
    </source>
</evidence>
<dbReference type="GO" id="GO:0042781">
    <property type="term" value="F:3'-tRNA processing endoribonuclease activity"/>
    <property type="evidence" value="ECO:0007669"/>
    <property type="project" value="TreeGrafter"/>
</dbReference>
<dbReference type="Pfam" id="PF00825">
    <property type="entry name" value="Ribonuclease_P"/>
    <property type="match status" value="1"/>
</dbReference>
<dbReference type="NCBIfam" id="TIGR00188">
    <property type="entry name" value="rnpA"/>
    <property type="match status" value="1"/>
</dbReference>
<dbReference type="InterPro" id="IPR020568">
    <property type="entry name" value="Ribosomal_Su5_D2-typ_SF"/>
</dbReference>
<name>A0A4Y9VSV6_9PROT</name>
<protein>
    <recommendedName>
        <fullName evidence="6 7">Ribonuclease P protein component</fullName>
        <shortName evidence="6">RNase P protein</shortName>
        <shortName evidence="6">RNaseP protein</shortName>
        <ecNumber evidence="6 7">3.1.26.5</ecNumber>
    </recommendedName>
    <alternativeName>
        <fullName evidence="6">Protein C5</fullName>
    </alternativeName>
</protein>
<evidence type="ECO:0000313" key="8">
    <source>
        <dbReference type="EMBL" id="TFW72482.1"/>
    </source>
</evidence>
<comment type="subunit">
    <text evidence="6">Consists of a catalytic RNA component (M1 or rnpB) and a protein subunit.</text>
</comment>
<dbReference type="Gene3D" id="3.30.230.10">
    <property type="match status" value="1"/>
</dbReference>
<sequence>MRTLRFTKKAKLIKTDEFSSVFNFRKRIFAQYLAVHYQPNTLGHARLGLVVGKKTAKSSVHRNYMRRVLREFFRLHQHSINPLDLVVRVQKKFNKKDFLSVVQEFDSLLNKINLRTSLNAPQNNTNASPLKGNQPL</sequence>
<evidence type="ECO:0000256" key="2">
    <source>
        <dbReference type="ARBA" id="ARBA00022722"/>
    </source>
</evidence>
<dbReference type="EMBL" id="PQVH01000005">
    <property type="protein sequence ID" value="TFW72482.1"/>
    <property type="molecule type" value="Genomic_DNA"/>
</dbReference>
<dbReference type="GO" id="GO:0030677">
    <property type="term" value="C:ribonuclease P complex"/>
    <property type="evidence" value="ECO:0007669"/>
    <property type="project" value="TreeGrafter"/>
</dbReference>
<dbReference type="PANTHER" id="PTHR33992">
    <property type="entry name" value="RIBONUCLEASE P PROTEIN COMPONENT"/>
    <property type="match status" value="1"/>
</dbReference>
<evidence type="ECO:0000256" key="4">
    <source>
        <dbReference type="ARBA" id="ARBA00022801"/>
    </source>
</evidence>
<dbReference type="RefSeq" id="WP_135276537.1">
    <property type="nucleotide sequence ID" value="NZ_PQVH01000005.1"/>
</dbReference>
<keyword evidence="9" id="KW-1185">Reference proteome</keyword>
<dbReference type="InterPro" id="IPR000100">
    <property type="entry name" value="RNase_P"/>
</dbReference>
<dbReference type="EC" id="3.1.26.5" evidence="6 7"/>
<reference evidence="8 9" key="1">
    <citation type="submission" date="2018-02" db="EMBL/GenBank/DDBJ databases">
        <title>A novel lanthanide dependent methylotroph, Methylotenera sp. La3113.</title>
        <authorList>
            <person name="Lv H."/>
            <person name="Tani A."/>
        </authorList>
    </citation>
    <scope>NUCLEOTIDE SEQUENCE [LARGE SCALE GENOMIC DNA]</scope>
    <source>
        <strain evidence="8 9">La3113</strain>
    </source>
</reference>
<dbReference type="AlphaFoldDB" id="A0A4Y9VSV6"/>
<dbReference type="PANTHER" id="PTHR33992:SF1">
    <property type="entry name" value="RIBONUCLEASE P PROTEIN COMPONENT"/>
    <property type="match status" value="1"/>
</dbReference>
<dbReference type="GO" id="GO:0004526">
    <property type="term" value="F:ribonuclease P activity"/>
    <property type="evidence" value="ECO:0007669"/>
    <property type="project" value="UniProtKB-UniRule"/>
</dbReference>
<comment type="function">
    <text evidence="6">RNaseP catalyzes the removal of the 5'-leader sequence from pre-tRNA to produce the mature 5'-terminus. It can also cleave other RNA substrates such as 4.5S RNA. The protein component plays an auxiliary but essential role in vivo by binding to the 5'-leader sequence and broadening the substrate specificity of the ribozyme.</text>
</comment>
<dbReference type="GO" id="GO:0000049">
    <property type="term" value="F:tRNA binding"/>
    <property type="evidence" value="ECO:0007669"/>
    <property type="project" value="UniProtKB-UniRule"/>
</dbReference>
<keyword evidence="3 6" id="KW-0255">Endonuclease</keyword>
<gene>
    <name evidence="6" type="primary">rnpA</name>
    <name evidence="8" type="ORF">C3Y98_02405</name>
</gene>
<evidence type="ECO:0000256" key="1">
    <source>
        <dbReference type="ARBA" id="ARBA00022694"/>
    </source>
</evidence>
<evidence type="ECO:0000313" key="9">
    <source>
        <dbReference type="Proteomes" id="UP000297706"/>
    </source>
</evidence>
<keyword evidence="4 6" id="KW-0378">Hydrolase</keyword>
<keyword evidence="2 6" id="KW-0540">Nuclease</keyword>